<gene>
    <name evidence="2" type="primary">TC3A</name>
    <name evidence="2" type="ORF">ECANGB1_1826</name>
</gene>
<sequence>MDWFDENGIVVLEWPTCSPDCNPIEDLWSILSKEIYKEGKMFKIKKDLKQGIRDVWENITSEHYLVCQVRCRKG</sequence>
<evidence type="ECO:0000313" key="2">
    <source>
        <dbReference type="EMBL" id="ORD93651.1"/>
    </source>
</evidence>
<protein>
    <submittedName>
        <fullName evidence="2">TC3A</fullName>
    </submittedName>
</protein>
<dbReference type="EMBL" id="LWDP01000059">
    <property type="protein sequence ID" value="ORD93651.1"/>
    <property type="molecule type" value="Genomic_DNA"/>
</dbReference>
<comment type="caution">
    <text evidence="2">The sequence shown here is derived from an EMBL/GenBank/DDBJ whole genome shotgun (WGS) entry which is preliminary data.</text>
</comment>
<dbReference type="AlphaFoldDB" id="A0A1Y1S649"/>
<evidence type="ECO:0000259" key="1">
    <source>
        <dbReference type="Pfam" id="PF13358"/>
    </source>
</evidence>
<dbReference type="GO" id="GO:0003676">
    <property type="term" value="F:nucleic acid binding"/>
    <property type="evidence" value="ECO:0007669"/>
    <property type="project" value="InterPro"/>
</dbReference>
<dbReference type="Gene3D" id="3.30.420.10">
    <property type="entry name" value="Ribonuclease H-like superfamily/Ribonuclease H"/>
    <property type="match status" value="1"/>
</dbReference>
<dbReference type="Proteomes" id="UP000192639">
    <property type="component" value="Unassembled WGS sequence"/>
</dbReference>
<dbReference type="InterPro" id="IPR038717">
    <property type="entry name" value="Tc1-like_DDE_dom"/>
</dbReference>
<reference evidence="2 3" key="1">
    <citation type="journal article" date="2017" name="Environ. Microbiol.">
        <title>Decay of the glycolytic pathway and adaptation to intranuclear parasitism within Enterocytozoonidae microsporidia.</title>
        <authorList>
            <person name="Wiredu Boakye D."/>
            <person name="Jaroenlak P."/>
            <person name="Prachumwat A."/>
            <person name="Williams T.A."/>
            <person name="Bateman K.S."/>
            <person name="Itsathitphaisarn O."/>
            <person name="Sritunyalucksana K."/>
            <person name="Paszkiewicz K.H."/>
            <person name="Moore K.A."/>
            <person name="Stentiford G.D."/>
            <person name="Williams B.A."/>
        </authorList>
    </citation>
    <scope>NUCLEOTIDE SEQUENCE [LARGE SCALE GENOMIC DNA]</scope>
    <source>
        <strain evidence="2 3">GB1</strain>
    </source>
</reference>
<dbReference type="VEuPathDB" id="MicrosporidiaDB:ECANGB1_1826"/>
<dbReference type="InterPro" id="IPR036397">
    <property type="entry name" value="RNaseH_sf"/>
</dbReference>
<proteinExistence type="predicted"/>
<dbReference type="Pfam" id="PF13358">
    <property type="entry name" value="DDE_3"/>
    <property type="match status" value="1"/>
</dbReference>
<dbReference type="OrthoDB" id="2193888at2759"/>
<name>A0A1Y1S649_9MICR</name>
<evidence type="ECO:0000313" key="3">
    <source>
        <dbReference type="Proteomes" id="UP000192639"/>
    </source>
</evidence>
<organism evidence="2 3">
    <name type="scientific">Enterospora canceri</name>
    <dbReference type="NCBI Taxonomy" id="1081671"/>
    <lineage>
        <taxon>Eukaryota</taxon>
        <taxon>Fungi</taxon>
        <taxon>Fungi incertae sedis</taxon>
        <taxon>Microsporidia</taxon>
        <taxon>Enterocytozoonidae</taxon>
        <taxon>Enterospora</taxon>
    </lineage>
</organism>
<accession>A0A1Y1S649</accession>
<keyword evidence="3" id="KW-1185">Reference proteome</keyword>
<feature type="domain" description="Tc1-like transposase DDE" evidence="1">
    <location>
        <begin position="4"/>
        <end position="49"/>
    </location>
</feature>